<gene>
    <name evidence="1" type="ORF">LCGC14_0561080</name>
</gene>
<accession>A0A0F9S5P2</accession>
<dbReference type="AlphaFoldDB" id="A0A0F9S5P2"/>
<sequence>MTDTIRTLNKLLKEKGVSDNTEITRYKGKYHLLHICKNGVPVPLIISKDITKIKDHIEIYCTA</sequence>
<dbReference type="EMBL" id="LAZR01000798">
    <property type="protein sequence ID" value="KKN57562.1"/>
    <property type="molecule type" value="Genomic_DNA"/>
</dbReference>
<organism evidence="1">
    <name type="scientific">marine sediment metagenome</name>
    <dbReference type="NCBI Taxonomy" id="412755"/>
    <lineage>
        <taxon>unclassified sequences</taxon>
        <taxon>metagenomes</taxon>
        <taxon>ecological metagenomes</taxon>
    </lineage>
</organism>
<reference evidence="1" key="1">
    <citation type="journal article" date="2015" name="Nature">
        <title>Complex archaea that bridge the gap between prokaryotes and eukaryotes.</title>
        <authorList>
            <person name="Spang A."/>
            <person name="Saw J.H."/>
            <person name="Jorgensen S.L."/>
            <person name="Zaremba-Niedzwiedzka K."/>
            <person name="Martijn J."/>
            <person name="Lind A.E."/>
            <person name="van Eijk R."/>
            <person name="Schleper C."/>
            <person name="Guy L."/>
            <person name="Ettema T.J."/>
        </authorList>
    </citation>
    <scope>NUCLEOTIDE SEQUENCE</scope>
</reference>
<evidence type="ECO:0000313" key="1">
    <source>
        <dbReference type="EMBL" id="KKN57562.1"/>
    </source>
</evidence>
<proteinExistence type="predicted"/>
<comment type="caution">
    <text evidence="1">The sequence shown here is derived from an EMBL/GenBank/DDBJ whole genome shotgun (WGS) entry which is preliminary data.</text>
</comment>
<name>A0A0F9S5P2_9ZZZZ</name>
<protein>
    <submittedName>
        <fullName evidence="1">Uncharacterized protein</fullName>
    </submittedName>
</protein>